<name>A0AA86QJW0_9EUKA</name>
<protein>
    <submittedName>
        <fullName evidence="3">Myb-like DNA-binding domain-containing protein</fullName>
    </submittedName>
    <submittedName>
        <fullName evidence="4">Myb-like_DNA-binding domain-containing protein</fullName>
    </submittedName>
</protein>
<dbReference type="PROSITE" id="PS50090">
    <property type="entry name" value="MYB_LIKE"/>
    <property type="match status" value="1"/>
</dbReference>
<evidence type="ECO:0000313" key="3">
    <source>
        <dbReference type="EMBL" id="CAI9953030.1"/>
    </source>
</evidence>
<evidence type="ECO:0000313" key="5">
    <source>
        <dbReference type="Proteomes" id="UP001642409"/>
    </source>
</evidence>
<dbReference type="InterPro" id="IPR009057">
    <property type="entry name" value="Homeodomain-like_sf"/>
</dbReference>
<sequence length="176" mass="20943">MHPHVNIILIPSEVRPVFWKPKNTKICNLYYNLETSQIPYYIRIFAIISAPVLYMESAQLYQRGNYMRSDIKCKMWTEAQIQVLMDAFKQYGTDWRAISNKFFPDRNPNQLKCKYNYVMRTQKKVERLPLVPTSVYSSANMDSIVNTQQTSWASSYQADESYEHEPLMMFDYDLFE</sequence>
<feature type="domain" description="HTH myb-type" evidence="2">
    <location>
        <begin position="68"/>
        <end position="123"/>
    </location>
</feature>
<dbReference type="Gene3D" id="1.10.10.60">
    <property type="entry name" value="Homeodomain-like"/>
    <property type="match status" value="1"/>
</dbReference>
<dbReference type="SUPFAM" id="SSF46689">
    <property type="entry name" value="Homeodomain-like"/>
    <property type="match status" value="1"/>
</dbReference>
<dbReference type="GO" id="GO:0003677">
    <property type="term" value="F:DNA binding"/>
    <property type="evidence" value="ECO:0007669"/>
    <property type="project" value="UniProtKB-KW"/>
</dbReference>
<reference evidence="4 5" key="2">
    <citation type="submission" date="2024-07" db="EMBL/GenBank/DDBJ databases">
        <authorList>
            <person name="Akdeniz Z."/>
        </authorList>
    </citation>
    <scope>NUCLEOTIDE SEQUENCE [LARGE SCALE GENOMIC DNA]</scope>
</reference>
<evidence type="ECO:0000259" key="1">
    <source>
        <dbReference type="PROSITE" id="PS50090"/>
    </source>
</evidence>
<gene>
    <name evidence="4" type="ORF">HINF_LOCUS35914</name>
    <name evidence="3" type="ORF">HINF_LOCUS40675</name>
</gene>
<dbReference type="InterPro" id="IPR001005">
    <property type="entry name" value="SANT/Myb"/>
</dbReference>
<reference evidence="3" key="1">
    <citation type="submission" date="2023-06" db="EMBL/GenBank/DDBJ databases">
        <authorList>
            <person name="Kurt Z."/>
        </authorList>
    </citation>
    <scope>NUCLEOTIDE SEQUENCE</scope>
</reference>
<evidence type="ECO:0000313" key="4">
    <source>
        <dbReference type="EMBL" id="CAL6035410.1"/>
    </source>
</evidence>
<keyword evidence="5" id="KW-1185">Reference proteome</keyword>
<dbReference type="PROSITE" id="PS51294">
    <property type="entry name" value="HTH_MYB"/>
    <property type="match status" value="1"/>
</dbReference>
<evidence type="ECO:0000259" key="2">
    <source>
        <dbReference type="PROSITE" id="PS51294"/>
    </source>
</evidence>
<dbReference type="EMBL" id="CATOUU010000836">
    <property type="protein sequence ID" value="CAI9953030.1"/>
    <property type="molecule type" value="Genomic_DNA"/>
</dbReference>
<proteinExistence type="predicted"/>
<dbReference type="Proteomes" id="UP001642409">
    <property type="component" value="Unassembled WGS sequence"/>
</dbReference>
<dbReference type="EMBL" id="CAXDID020000131">
    <property type="protein sequence ID" value="CAL6035410.1"/>
    <property type="molecule type" value="Genomic_DNA"/>
</dbReference>
<dbReference type="Pfam" id="PF00249">
    <property type="entry name" value="Myb_DNA-binding"/>
    <property type="match status" value="1"/>
</dbReference>
<dbReference type="SMART" id="SM00717">
    <property type="entry name" value="SANT"/>
    <property type="match status" value="1"/>
</dbReference>
<keyword evidence="3" id="KW-0238">DNA-binding</keyword>
<dbReference type="CDD" id="cd00167">
    <property type="entry name" value="SANT"/>
    <property type="match status" value="1"/>
</dbReference>
<accession>A0AA86QJW0</accession>
<organism evidence="3">
    <name type="scientific">Hexamita inflata</name>
    <dbReference type="NCBI Taxonomy" id="28002"/>
    <lineage>
        <taxon>Eukaryota</taxon>
        <taxon>Metamonada</taxon>
        <taxon>Diplomonadida</taxon>
        <taxon>Hexamitidae</taxon>
        <taxon>Hexamitinae</taxon>
        <taxon>Hexamita</taxon>
    </lineage>
</organism>
<dbReference type="InterPro" id="IPR017930">
    <property type="entry name" value="Myb_dom"/>
</dbReference>
<feature type="domain" description="Myb-like" evidence="1">
    <location>
        <begin position="68"/>
        <end position="119"/>
    </location>
</feature>
<dbReference type="AlphaFoldDB" id="A0AA86QJW0"/>
<comment type="caution">
    <text evidence="3">The sequence shown here is derived from an EMBL/GenBank/DDBJ whole genome shotgun (WGS) entry which is preliminary data.</text>
</comment>